<keyword evidence="5" id="KW-1185">Reference proteome</keyword>
<protein>
    <submittedName>
        <fullName evidence="4">UDP-glucuronosyl/UDP-glucosyltransferase</fullName>
    </submittedName>
</protein>
<dbReference type="InterPro" id="IPR002213">
    <property type="entry name" value="UDP_glucos_trans"/>
</dbReference>
<dbReference type="PANTHER" id="PTHR48047:SF45">
    <property type="entry name" value="SCOPOLETIN GLUCOSYLTRANSFERASE-LIKE"/>
    <property type="match status" value="1"/>
</dbReference>
<keyword evidence="2" id="KW-0328">Glycosyltransferase</keyword>
<name>A0AAN8WHF9_9MAGN</name>
<evidence type="ECO:0000256" key="2">
    <source>
        <dbReference type="ARBA" id="ARBA00022676"/>
    </source>
</evidence>
<dbReference type="Pfam" id="PF00201">
    <property type="entry name" value="UDPGT"/>
    <property type="match status" value="1"/>
</dbReference>
<dbReference type="SUPFAM" id="SSF53756">
    <property type="entry name" value="UDP-Glycosyltransferase/glycogen phosphorylase"/>
    <property type="match status" value="1"/>
</dbReference>
<comment type="caution">
    <text evidence="4">The sequence shown here is derived from an EMBL/GenBank/DDBJ whole genome shotgun (WGS) entry which is preliminary data.</text>
</comment>
<dbReference type="Gene3D" id="3.40.50.2000">
    <property type="entry name" value="Glycogen Phosphorylase B"/>
    <property type="match status" value="2"/>
</dbReference>
<accession>A0AAN8WHF9</accession>
<reference evidence="4 5" key="1">
    <citation type="submission" date="2023-12" db="EMBL/GenBank/DDBJ databases">
        <title>A high-quality genome assembly for Dillenia turbinata (Dilleniales).</title>
        <authorList>
            <person name="Chanderbali A."/>
        </authorList>
    </citation>
    <scope>NUCLEOTIDE SEQUENCE [LARGE SCALE GENOMIC DNA]</scope>
    <source>
        <strain evidence="4">LSX21</strain>
        <tissue evidence="4">Leaf</tissue>
    </source>
</reference>
<evidence type="ECO:0000256" key="3">
    <source>
        <dbReference type="ARBA" id="ARBA00022679"/>
    </source>
</evidence>
<dbReference type="GO" id="GO:0035251">
    <property type="term" value="F:UDP-glucosyltransferase activity"/>
    <property type="evidence" value="ECO:0007669"/>
    <property type="project" value="TreeGrafter"/>
</dbReference>
<gene>
    <name evidence="4" type="ORF">RJ641_013621</name>
</gene>
<evidence type="ECO:0000313" key="5">
    <source>
        <dbReference type="Proteomes" id="UP001370490"/>
    </source>
</evidence>
<dbReference type="Proteomes" id="UP001370490">
    <property type="component" value="Unassembled WGS sequence"/>
</dbReference>
<comment type="similarity">
    <text evidence="1">Belongs to the UDP-glycosyltransferase family.</text>
</comment>
<sequence length="373" mass="41859">MIPVLDIAKLLASHGVKCTVVTTTLNAPIFTKAIHKTQHLGYEITLKIIKFPAVEAGLPQDCESADKTTSEKMTLKFFKTTAMLQDPFEKILRDVQPQCLVADMFFPWATHVAAKFGIPRLSFFGTSFFSLCSGESLRLYKPHIKASSDSELFKILGLPDTIKLTRRQTPDINAFGNEPELYKWKESCEADERKICHSLMLLNCAELRWLEATGKPLIWVVGKSKDGYENDDCLPSGFEKRMKDRGLITRGWAPQLLIPKHKAVGAFVTNCGWIEGISSGVPLLIWPLFAEQFLNEKLVTQVLRIGVSVGAQPSARFGGETVKSERIEEAINRVLEGEQAEKIRSQAKECGDLAKKAYKYLKALIEELKYEYP</sequence>
<evidence type="ECO:0000256" key="1">
    <source>
        <dbReference type="ARBA" id="ARBA00009995"/>
    </source>
</evidence>
<organism evidence="4 5">
    <name type="scientific">Dillenia turbinata</name>
    <dbReference type="NCBI Taxonomy" id="194707"/>
    <lineage>
        <taxon>Eukaryota</taxon>
        <taxon>Viridiplantae</taxon>
        <taxon>Streptophyta</taxon>
        <taxon>Embryophyta</taxon>
        <taxon>Tracheophyta</taxon>
        <taxon>Spermatophyta</taxon>
        <taxon>Magnoliopsida</taxon>
        <taxon>eudicotyledons</taxon>
        <taxon>Gunneridae</taxon>
        <taxon>Pentapetalae</taxon>
        <taxon>Dilleniales</taxon>
        <taxon>Dilleniaceae</taxon>
        <taxon>Dillenia</taxon>
    </lineage>
</organism>
<proteinExistence type="inferred from homology"/>
<dbReference type="AlphaFoldDB" id="A0AAN8WHF9"/>
<evidence type="ECO:0000313" key="4">
    <source>
        <dbReference type="EMBL" id="KAK6946077.1"/>
    </source>
</evidence>
<dbReference type="EMBL" id="JBAMMX010000002">
    <property type="protein sequence ID" value="KAK6946077.1"/>
    <property type="molecule type" value="Genomic_DNA"/>
</dbReference>
<dbReference type="CDD" id="cd03784">
    <property type="entry name" value="GT1_Gtf-like"/>
    <property type="match status" value="1"/>
</dbReference>
<keyword evidence="3" id="KW-0808">Transferase</keyword>
<dbReference type="PANTHER" id="PTHR48047">
    <property type="entry name" value="GLYCOSYLTRANSFERASE"/>
    <property type="match status" value="1"/>
</dbReference>